<name>G0YV61_9CAUD</name>
<proteinExistence type="predicted"/>
<evidence type="ECO:0000313" key="2">
    <source>
        <dbReference type="Proteomes" id="UP000008424"/>
    </source>
</evidence>
<dbReference type="NCBIfam" id="NF047581">
    <property type="entry name" value="gp105_phage_fam"/>
    <property type="match status" value="1"/>
</dbReference>
<gene>
    <name evidence="1" type="ORF">PaP1_gp058</name>
</gene>
<dbReference type="Proteomes" id="UP000008424">
    <property type="component" value="Segment"/>
</dbReference>
<dbReference type="GeneID" id="14296125"/>
<dbReference type="KEGG" id="vg:14296125"/>
<dbReference type="EMBL" id="HQ832595">
    <property type="protein sequence ID" value="AEK21598.2"/>
    <property type="molecule type" value="Genomic_DNA"/>
</dbReference>
<keyword evidence="2" id="KW-1185">Reference proteome</keyword>
<dbReference type="InterPro" id="IPR021695">
    <property type="entry name" value="Phage_KPP10_Orf10"/>
</dbReference>
<accession>G0YV61</accession>
<organism evidence="1 2">
    <name type="scientific">Pseudomonas phage PaP1</name>
    <dbReference type="NCBI Taxonomy" id="685892"/>
    <lineage>
        <taxon>Viruses</taxon>
        <taxon>Duplodnaviria</taxon>
        <taxon>Heunggongvirae</taxon>
        <taxon>Uroviricota</taxon>
        <taxon>Caudoviricetes</taxon>
        <taxon>Vandenendeviridae</taxon>
        <taxon>Skurskavirinae</taxon>
        <taxon>Pakpunavirus</taxon>
        <taxon>Pakpunavirus PaP1</taxon>
    </lineage>
</organism>
<evidence type="ECO:0000313" key="1">
    <source>
        <dbReference type="EMBL" id="AEK21598.2"/>
    </source>
</evidence>
<protein>
    <submittedName>
        <fullName evidence="1">Uncharacterized protein</fullName>
    </submittedName>
</protein>
<sequence>MITTYSPRDVVVTLAGIHSVTGYAEGEFIRIVKDIKPFIKHGSMDGEIARVYNKDQGWRVELTIMQSSPTNDILSMLYNVDIATRMGKFPLMIKDTKGSTSFLALTAWVEDLPRVSFSGQLETRTWILGCSEVAMNIGGNVDQSLVEQAILLGSSLLPALRNSEASNG</sequence>
<dbReference type="RefSeq" id="YP_007236469.2">
    <property type="nucleotide sequence ID" value="NC_019913.1"/>
</dbReference>
<reference evidence="1 2" key="1">
    <citation type="journal article" date="2013" name="PLoS ONE">
        <title>Genomic and Proteomic Analyses of the Terminally Redundant Genome of the Pseudomonas aeruginosa Phage PaP1: Establishment of Genus PaP1-Like Phages.</title>
        <authorList>
            <person name="Lu S."/>
            <person name="Le S."/>
            <person name="Tan Y."/>
            <person name="Zhu J."/>
            <person name="Li M."/>
            <person name="Rao X."/>
            <person name="Zou L."/>
            <person name="Li S."/>
            <person name="Wang J."/>
            <person name="Jin X."/>
            <person name="Huang G."/>
            <person name="Zhang L."/>
            <person name="Zhao X."/>
            <person name="Hu F."/>
        </authorList>
    </citation>
    <scope>NUCLEOTIDE SEQUENCE [LARGE SCALE GENOMIC DNA]</scope>
</reference>
<dbReference type="OrthoDB" id="10233at10239"/>